<dbReference type="PANTHER" id="PTHR31944:SF131">
    <property type="entry name" value="HEME-RESPONSIVE ZINC FINGER TRANSCRIPTION FACTOR HAP1"/>
    <property type="match status" value="1"/>
</dbReference>
<dbReference type="InterPro" id="IPR007219">
    <property type="entry name" value="XnlR_reg_dom"/>
</dbReference>
<dbReference type="GO" id="GO:0001228">
    <property type="term" value="F:DNA-binding transcription activator activity, RNA polymerase II-specific"/>
    <property type="evidence" value="ECO:0007669"/>
    <property type="project" value="TreeGrafter"/>
</dbReference>
<evidence type="ECO:0000256" key="4">
    <source>
        <dbReference type="ARBA" id="ARBA00023125"/>
    </source>
</evidence>
<keyword evidence="3" id="KW-0805">Transcription regulation</keyword>
<accession>A0A9W8QJC6</accession>
<dbReference type="GO" id="GO:0008270">
    <property type="term" value="F:zinc ion binding"/>
    <property type="evidence" value="ECO:0007669"/>
    <property type="project" value="InterPro"/>
</dbReference>
<keyword evidence="5" id="KW-0804">Transcription</keyword>
<keyword evidence="6" id="KW-0539">Nucleus</keyword>
<dbReference type="InterPro" id="IPR051430">
    <property type="entry name" value="Fungal_TF_Env_Response"/>
</dbReference>
<evidence type="ECO:0000256" key="6">
    <source>
        <dbReference type="ARBA" id="ARBA00023242"/>
    </source>
</evidence>
<evidence type="ECO:0000259" key="7">
    <source>
        <dbReference type="Pfam" id="PF04082"/>
    </source>
</evidence>
<evidence type="ECO:0000256" key="3">
    <source>
        <dbReference type="ARBA" id="ARBA00023015"/>
    </source>
</evidence>
<dbReference type="Pfam" id="PF04082">
    <property type="entry name" value="Fungal_trans"/>
    <property type="match status" value="1"/>
</dbReference>
<gene>
    <name evidence="8" type="ORF">LMH87_001173</name>
</gene>
<organism evidence="8 9">
    <name type="scientific">Akanthomyces muscarius</name>
    <name type="common">Entomopathogenic fungus</name>
    <name type="synonym">Lecanicillium muscarium</name>
    <dbReference type="NCBI Taxonomy" id="2231603"/>
    <lineage>
        <taxon>Eukaryota</taxon>
        <taxon>Fungi</taxon>
        <taxon>Dikarya</taxon>
        <taxon>Ascomycota</taxon>
        <taxon>Pezizomycotina</taxon>
        <taxon>Sordariomycetes</taxon>
        <taxon>Hypocreomycetidae</taxon>
        <taxon>Hypocreales</taxon>
        <taxon>Cordycipitaceae</taxon>
        <taxon>Akanthomyces</taxon>
    </lineage>
</organism>
<evidence type="ECO:0000256" key="1">
    <source>
        <dbReference type="ARBA" id="ARBA00022723"/>
    </source>
</evidence>
<evidence type="ECO:0000256" key="2">
    <source>
        <dbReference type="ARBA" id="ARBA00022833"/>
    </source>
</evidence>
<dbReference type="AlphaFoldDB" id="A0A9W8QJC6"/>
<dbReference type="GO" id="GO:0005634">
    <property type="term" value="C:nucleus"/>
    <property type="evidence" value="ECO:0007669"/>
    <property type="project" value="TreeGrafter"/>
</dbReference>
<sequence length="428" mass="48107">MFVGDSLPSHLMMGLHRDPTLFPNMTLFWAEIRKRLWLTVIEIELQVSLQSGIPLALSWEDFDCPPPINIEDDDFSLNSTSMAPERDIFTPTKTTFQIVLARSLRVRMEITKLINRARLNVDPNTIMSLSDSLMSSLNEAPAQLRDDFGSGDAKNNAFQRSFHLFLIWRSMLALHRLVFLKQVDVGNEVYSVSRMYCVQASVALLAQLEFVSQIPANVSPHPADIALPHVLHLKGGLIQDDIFHAAITICLELRLELTESKSPLVTGTISNLVSQSAQYHRKALFQSIEHALEHFENMVRWEARACKFFTSLCILHMTLESQSVTGSTPTTDGSESSTHQPLTIDEACPMASRRCLELLKGPKHGHRSTDQDGDFDTESLNPVFDGLLSANAPLHSEFLDDMPNMEMSDLLGITLEDLDFDWTMLPEL</sequence>
<keyword evidence="2" id="KW-0862">Zinc</keyword>
<protein>
    <recommendedName>
        <fullName evidence="7">Xylanolytic transcriptional activator regulatory domain-containing protein</fullName>
    </recommendedName>
</protein>
<name>A0A9W8QJC6_AKAMU</name>
<keyword evidence="9" id="KW-1185">Reference proteome</keyword>
<evidence type="ECO:0000256" key="5">
    <source>
        <dbReference type="ARBA" id="ARBA00023163"/>
    </source>
</evidence>
<keyword evidence="1" id="KW-0479">Metal-binding</keyword>
<proteinExistence type="predicted"/>
<dbReference type="RefSeq" id="XP_056056077.1">
    <property type="nucleotide sequence ID" value="XM_056199207.1"/>
</dbReference>
<keyword evidence="4" id="KW-0238">DNA-binding</keyword>
<evidence type="ECO:0000313" key="8">
    <source>
        <dbReference type="EMBL" id="KAJ4155953.1"/>
    </source>
</evidence>
<dbReference type="Proteomes" id="UP001144673">
    <property type="component" value="Chromosome 6"/>
</dbReference>
<dbReference type="GO" id="GO:0006351">
    <property type="term" value="P:DNA-templated transcription"/>
    <property type="evidence" value="ECO:0007669"/>
    <property type="project" value="InterPro"/>
</dbReference>
<reference evidence="8" key="1">
    <citation type="journal article" date="2023" name="Access Microbiol">
        <title>De-novo genome assembly for Akanthomyces muscarius, a biocontrol agent of insect agricultural pests.</title>
        <authorList>
            <person name="Erdos Z."/>
            <person name="Studholme D.J."/>
            <person name="Raymond B."/>
            <person name="Sharma M."/>
        </authorList>
    </citation>
    <scope>NUCLEOTIDE SEQUENCE</scope>
    <source>
        <strain evidence="8">Ve6</strain>
    </source>
</reference>
<dbReference type="CDD" id="cd12148">
    <property type="entry name" value="fungal_TF_MHR"/>
    <property type="match status" value="1"/>
</dbReference>
<feature type="domain" description="Xylanolytic transcriptional activator regulatory" evidence="7">
    <location>
        <begin position="13"/>
        <end position="102"/>
    </location>
</feature>
<dbReference type="PANTHER" id="PTHR31944">
    <property type="entry name" value="HEME-RESPONSIVE ZINC FINGER TRANSCRIPTION FACTOR HAP1"/>
    <property type="match status" value="1"/>
</dbReference>
<dbReference type="KEGG" id="amus:LMH87_001173"/>
<dbReference type="EMBL" id="JAJHUN010000007">
    <property type="protein sequence ID" value="KAJ4155953.1"/>
    <property type="molecule type" value="Genomic_DNA"/>
</dbReference>
<comment type="caution">
    <text evidence="8">The sequence shown here is derived from an EMBL/GenBank/DDBJ whole genome shotgun (WGS) entry which is preliminary data.</text>
</comment>
<dbReference type="GO" id="GO:0000978">
    <property type="term" value="F:RNA polymerase II cis-regulatory region sequence-specific DNA binding"/>
    <property type="evidence" value="ECO:0007669"/>
    <property type="project" value="TreeGrafter"/>
</dbReference>
<dbReference type="GeneID" id="80888332"/>
<evidence type="ECO:0000313" key="9">
    <source>
        <dbReference type="Proteomes" id="UP001144673"/>
    </source>
</evidence>